<organism evidence="1 2">
    <name type="scientific">Marinomonas colpomeniae</name>
    <dbReference type="NCBI Taxonomy" id="2774408"/>
    <lineage>
        <taxon>Bacteria</taxon>
        <taxon>Pseudomonadati</taxon>
        <taxon>Pseudomonadota</taxon>
        <taxon>Gammaproteobacteria</taxon>
        <taxon>Oceanospirillales</taxon>
        <taxon>Oceanospirillaceae</taxon>
        <taxon>Marinomonas</taxon>
    </lineage>
</organism>
<keyword evidence="2" id="KW-1185">Reference proteome</keyword>
<reference evidence="1 2" key="1">
    <citation type="submission" date="2020-09" db="EMBL/GenBank/DDBJ databases">
        <title>Marinomonas sp. nov., isolated from the cysticercosis algae of Qingdao, China.</title>
        <authorList>
            <person name="Sun X."/>
        </authorList>
    </citation>
    <scope>NUCLEOTIDE SEQUENCE [LARGE SCALE GENOMIC DNA]</scope>
    <source>
        <strain evidence="1 2">SM2066</strain>
    </source>
</reference>
<proteinExistence type="predicted"/>
<sequence>MESSDKGLFIKIMDQKRVESFLDGQVYFNTDKFFTQIDKNDIVRFDPNENIDESLQVKEVAIQNPENGEYLPIGGLINPVKVRYESKTTLNIFCIYIHLEKNASHFDERNLSFGQSAVIINDPVQFTKRIHNAANKMLLNVEQRPIEYVDPKEYHGTIGPFRKYDNFKYQNEFRYLLYPGQDKPITLEIGDLRDICVVINTKEITNCALLLTKKA</sequence>
<evidence type="ECO:0000313" key="1">
    <source>
        <dbReference type="EMBL" id="MBD5772709.1"/>
    </source>
</evidence>
<accession>A0ABR8P342</accession>
<dbReference type="Proteomes" id="UP000604161">
    <property type="component" value="Unassembled WGS sequence"/>
</dbReference>
<evidence type="ECO:0000313" key="2">
    <source>
        <dbReference type="Proteomes" id="UP000604161"/>
    </source>
</evidence>
<comment type="caution">
    <text evidence="1">The sequence shown here is derived from an EMBL/GenBank/DDBJ whole genome shotgun (WGS) entry which is preliminary data.</text>
</comment>
<protein>
    <submittedName>
        <fullName evidence="1">Uncharacterized protein</fullName>
    </submittedName>
</protein>
<name>A0ABR8P342_9GAMM</name>
<dbReference type="RefSeq" id="WP_191596093.1">
    <property type="nucleotide sequence ID" value="NZ_JACYFC010000009.1"/>
</dbReference>
<dbReference type="EMBL" id="JACYFC010000009">
    <property type="protein sequence ID" value="MBD5772709.1"/>
    <property type="molecule type" value="Genomic_DNA"/>
</dbReference>
<gene>
    <name evidence="1" type="ORF">IF202_16885</name>
</gene>